<dbReference type="GO" id="GO:0005782">
    <property type="term" value="C:peroxisomal matrix"/>
    <property type="evidence" value="ECO:0007669"/>
    <property type="project" value="TreeGrafter"/>
</dbReference>
<evidence type="ECO:0000256" key="4">
    <source>
        <dbReference type="ARBA" id="ARBA00022532"/>
    </source>
</evidence>
<evidence type="ECO:0000259" key="10">
    <source>
        <dbReference type="Pfam" id="PF01274"/>
    </source>
</evidence>
<gene>
    <name evidence="13" type="ORF">NliqN6_4199</name>
</gene>
<dbReference type="GO" id="GO:0006097">
    <property type="term" value="P:glyoxylate cycle"/>
    <property type="evidence" value="ECO:0007669"/>
    <property type="project" value="UniProtKB-UniPathway"/>
</dbReference>
<comment type="pathway">
    <text evidence="8">Carbohydrate metabolism; glyoxylate cycle; (S)-malate from isocitrate: step 2/2.</text>
</comment>
<evidence type="ECO:0000256" key="9">
    <source>
        <dbReference type="SAM" id="MobiDB-lite"/>
    </source>
</evidence>
<feature type="active site" description="Proton donor" evidence="7">
    <location>
        <position position="471"/>
    </location>
</feature>
<keyword evidence="5 8" id="KW-0808">Transferase</keyword>
<evidence type="ECO:0000256" key="6">
    <source>
        <dbReference type="ARBA" id="ARBA00047918"/>
    </source>
</evidence>
<dbReference type="InterPro" id="IPR048356">
    <property type="entry name" value="MS_N"/>
</dbReference>
<feature type="region of interest" description="Disordered" evidence="9">
    <location>
        <begin position="1"/>
        <end position="21"/>
    </location>
</feature>
<dbReference type="PANTHER" id="PTHR42902:SF1">
    <property type="entry name" value="MALATE SYNTHASE 1-RELATED"/>
    <property type="match status" value="1"/>
</dbReference>
<evidence type="ECO:0000259" key="11">
    <source>
        <dbReference type="Pfam" id="PF20656"/>
    </source>
</evidence>
<dbReference type="NCBIfam" id="TIGR01344">
    <property type="entry name" value="malate_syn_A"/>
    <property type="match status" value="1"/>
</dbReference>
<sequence length="562" mass="63253">MSSIQTPPGVQVRGNGHSSQAAKTILTPEALEFLARMHRTFNKTRLSLLAARQDLQKKLDSGNAKLSFLKETEAVRAAPSWRCAPPGPGLEDRRVEITGPTDRKMVINALNSGAKTFMADFEDSNSPTWANMVNGQLNLYDAVRRQIDYEANGKKYKLNENHAVLLVRPRGWHLDETRVIVDGEPLSGSMFDFGLYFFHNAFEAVKRGFGPYFYLPKMEHYLEVRLWNDIFTWSAAYIRFPYGVIRGTILIETIPAAFQMEEFLYEIRDHSSGLNCGRWDYIFSYIKKLRASEKYVMPDRTDVTMTVPFMEAYVKLLIQTCHKRKVAAMGGMSAQIPIKNDEAANTAAMNKVKADKLREVTAGHDGTWVAHPALVKIAMDIFDDHMKGPHQVGLSRFAPPCKVVSSIHSPVLQYHIRKEEVSVSELELIDPKVPGKITDKGVRENISAALSYCAAWISGNGCVPINFLMEDAATAEIARVQLWQWSKYGSKTESGKKLDAKSVAPIFEEEAQKVAKLPGISAQQVRIAKDYMLKQLSQEWPSDFLTSDLQQYLESDDTKSKL</sequence>
<comment type="similarity">
    <text evidence="1 8">Belongs to the malate synthase family.</text>
</comment>
<organism evidence="13 14">
    <name type="scientific">Naganishia liquefaciens</name>
    <dbReference type="NCBI Taxonomy" id="104408"/>
    <lineage>
        <taxon>Eukaryota</taxon>
        <taxon>Fungi</taxon>
        <taxon>Dikarya</taxon>
        <taxon>Basidiomycota</taxon>
        <taxon>Agaricomycotina</taxon>
        <taxon>Tremellomycetes</taxon>
        <taxon>Filobasidiales</taxon>
        <taxon>Filobasidiaceae</taxon>
        <taxon>Naganishia</taxon>
    </lineage>
</organism>
<dbReference type="InterPro" id="IPR044856">
    <property type="entry name" value="Malate_synth_C_sf"/>
</dbReference>
<feature type="active site" description="Proton acceptor" evidence="7">
    <location>
        <position position="168"/>
    </location>
</feature>
<dbReference type="EC" id="2.3.3.9" evidence="2 8"/>
<evidence type="ECO:0000313" key="13">
    <source>
        <dbReference type="EMBL" id="GHJ87797.1"/>
    </source>
</evidence>
<evidence type="ECO:0000256" key="3">
    <source>
        <dbReference type="ARBA" id="ARBA00022435"/>
    </source>
</evidence>
<name>A0A8H3TV99_9TREE</name>
<keyword evidence="4 8" id="KW-0816">Tricarboxylic acid cycle</keyword>
<dbReference type="PANTHER" id="PTHR42902">
    <property type="entry name" value="MALATE SYNTHASE"/>
    <property type="match status" value="1"/>
</dbReference>
<proteinExistence type="inferred from homology"/>
<dbReference type="Gene3D" id="3.20.20.360">
    <property type="entry name" value="Malate synthase, domain 3"/>
    <property type="match status" value="1"/>
</dbReference>
<dbReference type="InterPro" id="IPR048355">
    <property type="entry name" value="MS_C"/>
</dbReference>
<evidence type="ECO:0000256" key="7">
    <source>
        <dbReference type="PIRSR" id="PIRSR001363-1"/>
    </source>
</evidence>
<evidence type="ECO:0000256" key="2">
    <source>
        <dbReference type="ARBA" id="ARBA00012636"/>
    </source>
</evidence>
<dbReference type="FunFam" id="1.20.1220.12:FF:000001">
    <property type="entry name" value="Malate synthase"/>
    <property type="match status" value="1"/>
</dbReference>
<evidence type="ECO:0000256" key="1">
    <source>
        <dbReference type="ARBA" id="ARBA00006394"/>
    </source>
</evidence>
<dbReference type="Pfam" id="PF20659">
    <property type="entry name" value="MS_C"/>
    <property type="match status" value="1"/>
</dbReference>
<evidence type="ECO:0000259" key="12">
    <source>
        <dbReference type="Pfam" id="PF20659"/>
    </source>
</evidence>
<dbReference type="GO" id="GO:0006099">
    <property type="term" value="P:tricarboxylic acid cycle"/>
    <property type="evidence" value="ECO:0007669"/>
    <property type="project" value="UniProtKB-KW"/>
</dbReference>
<dbReference type="Pfam" id="PF01274">
    <property type="entry name" value="MS_TIM-barrel"/>
    <property type="match status" value="1"/>
</dbReference>
<dbReference type="Pfam" id="PF20656">
    <property type="entry name" value="MS_N"/>
    <property type="match status" value="1"/>
</dbReference>
<dbReference type="UniPathway" id="UPA00703">
    <property type="reaction ID" value="UER00720"/>
</dbReference>
<keyword evidence="3 8" id="KW-0329">Glyoxylate bypass</keyword>
<dbReference type="InterPro" id="IPR006252">
    <property type="entry name" value="Malate_synthA"/>
</dbReference>
<dbReference type="OrthoDB" id="186072at2759"/>
<dbReference type="GO" id="GO:0004474">
    <property type="term" value="F:malate synthase activity"/>
    <property type="evidence" value="ECO:0007669"/>
    <property type="project" value="UniProtKB-EC"/>
</dbReference>
<dbReference type="Proteomes" id="UP000620104">
    <property type="component" value="Unassembled WGS sequence"/>
</dbReference>
<accession>A0A8H3TV99</accession>
<comment type="catalytic activity">
    <reaction evidence="6 8">
        <text>glyoxylate + acetyl-CoA + H2O = (S)-malate + CoA + H(+)</text>
        <dbReference type="Rhea" id="RHEA:18181"/>
        <dbReference type="ChEBI" id="CHEBI:15377"/>
        <dbReference type="ChEBI" id="CHEBI:15378"/>
        <dbReference type="ChEBI" id="CHEBI:15589"/>
        <dbReference type="ChEBI" id="CHEBI:36655"/>
        <dbReference type="ChEBI" id="CHEBI:57287"/>
        <dbReference type="ChEBI" id="CHEBI:57288"/>
        <dbReference type="EC" id="2.3.3.9"/>
    </reaction>
</comment>
<dbReference type="Gene3D" id="1.20.1220.12">
    <property type="entry name" value="Malate synthase, domain III"/>
    <property type="match status" value="1"/>
</dbReference>
<dbReference type="InterPro" id="IPR046363">
    <property type="entry name" value="MS_N_TIM-barrel_dom"/>
</dbReference>
<dbReference type="InterPro" id="IPR011076">
    <property type="entry name" value="Malate_synth_sf"/>
</dbReference>
<protein>
    <recommendedName>
        <fullName evidence="2 8">Malate synthase</fullName>
        <ecNumber evidence="2 8">2.3.3.9</ecNumber>
    </recommendedName>
</protein>
<feature type="domain" description="Malate synthase N-terminal" evidence="11">
    <location>
        <begin position="15"/>
        <end position="73"/>
    </location>
</feature>
<dbReference type="AlphaFoldDB" id="A0A8H3TV99"/>
<dbReference type="PROSITE" id="PS00510">
    <property type="entry name" value="MALATE_SYNTHASE"/>
    <property type="match status" value="1"/>
</dbReference>
<dbReference type="PIRSF" id="PIRSF001363">
    <property type="entry name" value="Malate_synth"/>
    <property type="match status" value="1"/>
</dbReference>
<feature type="domain" description="Malate synthase C-terminal" evidence="12">
    <location>
        <begin position="436"/>
        <end position="551"/>
    </location>
</feature>
<keyword evidence="14" id="KW-1185">Reference proteome</keyword>
<dbReference type="SUPFAM" id="SSF51645">
    <property type="entry name" value="Malate synthase G"/>
    <property type="match status" value="1"/>
</dbReference>
<dbReference type="EMBL" id="BLZA01000023">
    <property type="protein sequence ID" value="GHJ87797.1"/>
    <property type="molecule type" value="Genomic_DNA"/>
</dbReference>
<reference evidence="13" key="1">
    <citation type="submission" date="2020-07" db="EMBL/GenBank/DDBJ databases">
        <title>Draft Genome Sequence of a Deep-Sea Yeast, Naganishia (Cryptococcus) liquefaciens strain N6.</title>
        <authorList>
            <person name="Han Y.W."/>
            <person name="Kajitani R."/>
            <person name="Morimoto H."/>
            <person name="Parhat M."/>
            <person name="Tsubouchi H."/>
            <person name="Bakenova O."/>
            <person name="Ogata M."/>
            <person name="Argunhan B."/>
            <person name="Aoki R."/>
            <person name="Kajiwara S."/>
            <person name="Itoh T."/>
            <person name="Iwasaki H."/>
        </authorList>
    </citation>
    <scope>NUCLEOTIDE SEQUENCE</scope>
    <source>
        <strain evidence="13">N6</strain>
    </source>
</reference>
<dbReference type="InterPro" id="IPR001465">
    <property type="entry name" value="Malate_synthase_TIM"/>
</dbReference>
<evidence type="ECO:0000256" key="5">
    <source>
        <dbReference type="ARBA" id="ARBA00022679"/>
    </source>
</evidence>
<evidence type="ECO:0000256" key="8">
    <source>
        <dbReference type="RuleBase" id="RU000555"/>
    </source>
</evidence>
<feature type="domain" description="Malate synthase TIM barrel" evidence="10">
    <location>
        <begin position="164"/>
        <end position="397"/>
    </location>
</feature>
<dbReference type="CDD" id="cd00727">
    <property type="entry name" value="malate_synt_A"/>
    <property type="match status" value="1"/>
</dbReference>
<evidence type="ECO:0000313" key="14">
    <source>
        <dbReference type="Proteomes" id="UP000620104"/>
    </source>
</evidence>
<comment type="caution">
    <text evidence="13">The sequence shown here is derived from an EMBL/GenBank/DDBJ whole genome shotgun (WGS) entry which is preliminary data.</text>
</comment>
<dbReference type="InterPro" id="IPR019830">
    <property type="entry name" value="Malate_synthase_CS"/>
</dbReference>
<dbReference type="FunFam" id="3.20.20.360:FF:000001">
    <property type="entry name" value="Malate synthase"/>
    <property type="match status" value="1"/>
</dbReference>